<keyword evidence="1" id="KW-0862">Zinc</keyword>
<dbReference type="EMBL" id="NFDN01000020">
    <property type="protein sequence ID" value="OTY63036.1"/>
    <property type="molecule type" value="Genomic_DNA"/>
</dbReference>
<organism evidence="3 4">
    <name type="scientific">Bacillus thuringiensis serovar yosoo</name>
    <dbReference type="NCBI Taxonomy" id="180848"/>
    <lineage>
        <taxon>Bacteria</taxon>
        <taxon>Bacillati</taxon>
        <taxon>Bacillota</taxon>
        <taxon>Bacilli</taxon>
        <taxon>Bacillales</taxon>
        <taxon>Bacillaceae</taxon>
        <taxon>Bacillus</taxon>
        <taxon>Bacillus cereus group</taxon>
    </lineage>
</organism>
<sequence>MRNILKHSSYFSERFLTNNELKKNTDLELYWSKFFQNNRRTLEEALASTSNIPLQDLNNYFHGDFSFEIDNIYIDFAEKYFQKIDEKLSLENANSILSGYSLPFSTFFTPFIALAISELKDKNIMYKEFLENPICTLIEKLFQISHKVLILEINVSRVLNANEELNTEERYNIFVQEKLKDKSYLKNLFNEYPVLFRLLLQSINEWVEYISEIIENTLQNKLDLQRVFNNGNELGEIKEIKFGLGDFHNGKCVASIEFDCGKICIYKPRSLAIDKEYNELVKFFNAEKTTKYPFFEMKIFEKDHYGWTEFIEHLGCTNESKVKEFYVRSGNLLGLLYILNATDFHHENIIAHSEYPVPIDLESLLHQDVFEFNENGTDKRAVEKANILIKNSVHSIGMLPHQIFLEKGKKKGIDLSGMSVKSEMLSSYKIQKITNLNSDFIKIDQDFYKLTPEKNNPYINEKELKNSNYLKEIDYGFCEFYKWAMNHKDTLKERLEIFGNLKSRFIIRATNQYSRLLTQSFHPDLLRNGLARDLFLHRVNINKPQKKDINKVIRKEKNDLLNSNIPYFFTKANETNLYIDEFNKINQYFQKSVMQIIQTKINKLSEEDLSLQLNIIDMSIIAGDYEYLHENVDSNSLKINNSLLSKNDYLYQAIEIGEYILSKSIKGTINGLDDCCWISTVFNGSEENDWSIGPTGVDLYNGNAGIAIFFAYLSKLTNRDVFKKASYIALNSIRETLKNNLSDFENLGAFDGWTGGLYSMYIVADCWNDRELAEEVHNGIDLINNKLESIEENDVISGLAGILGILLSIYQTKGYTNALRGAEICANKIVNNVIANKNSNYWQSPHDKIAYTGFAHGSSGIIAMLARLYAINKNPQLLDVIRKGLAFERNHYDSSENNWKRSSTEDTIQYSWCHGAPGILLNRLILKNIGYTDHLIDGEIEIAINTVLKKGVVSNHSLCHGNFGQIEILKTACQLTKNGQLAAQIKNMLDYVLHDMRIKGLENLNIKKETQGLMNGLAGYGYGLLSQSTAIKLPSMLMLGPI</sequence>
<dbReference type="SUPFAM" id="SSF158745">
    <property type="entry name" value="LanC-like"/>
    <property type="match status" value="1"/>
</dbReference>
<evidence type="ECO:0000313" key="3">
    <source>
        <dbReference type="EMBL" id="OTY63036.1"/>
    </source>
</evidence>
<dbReference type="GO" id="GO:0046872">
    <property type="term" value="F:metal ion binding"/>
    <property type="evidence" value="ECO:0007669"/>
    <property type="project" value="UniProtKB-KW"/>
</dbReference>
<dbReference type="AlphaFoldDB" id="A0A9X6FBW7"/>
<dbReference type="GO" id="GO:0005886">
    <property type="term" value="C:plasma membrane"/>
    <property type="evidence" value="ECO:0007669"/>
    <property type="project" value="TreeGrafter"/>
</dbReference>
<dbReference type="PANTHER" id="PTHR12736:SF7">
    <property type="entry name" value="LANC-LIKE PROTEIN 3"/>
    <property type="match status" value="1"/>
</dbReference>
<dbReference type="PRINTS" id="PR01950">
    <property type="entry name" value="LANCSUPER"/>
</dbReference>
<dbReference type="CDD" id="cd04792">
    <property type="entry name" value="LanM-like"/>
    <property type="match status" value="1"/>
</dbReference>
<dbReference type="InterPro" id="IPR012341">
    <property type="entry name" value="6hp_glycosidase-like_sf"/>
</dbReference>
<proteinExistence type="predicted"/>
<dbReference type="InterPro" id="IPR025410">
    <property type="entry name" value="Lant_dehyd"/>
</dbReference>
<dbReference type="GO" id="GO:0005975">
    <property type="term" value="P:carbohydrate metabolic process"/>
    <property type="evidence" value="ECO:0007669"/>
    <property type="project" value="InterPro"/>
</dbReference>
<feature type="domain" description="Lantibiotic biosynthesis protein dehydration" evidence="2">
    <location>
        <begin position="192"/>
        <end position="570"/>
    </location>
</feature>
<dbReference type="NCBIfam" id="TIGR03897">
    <property type="entry name" value="lanti_2_LanM"/>
    <property type="match status" value="1"/>
</dbReference>
<gene>
    <name evidence="3" type="ORF">BK746_03990</name>
</gene>
<comment type="caution">
    <text evidence="3">The sequence shown here is derived from an EMBL/GenBank/DDBJ whole genome shotgun (WGS) entry which is preliminary data.</text>
</comment>
<dbReference type="Gene3D" id="1.50.10.10">
    <property type="match status" value="1"/>
</dbReference>
<dbReference type="SMART" id="SM01260">
    <property type="entry name" value="LANC_like"/>
    <property type="match status" value="1"/>
</dbReference>
<dbReference type="Proteomes" id="UP000195129">
    <property type="component" value="Unassembled WGS sequence"/>
</dbReference>
<dbReference type="PRINTS" id="PR01955">
    <property type="entry name" value="LANCFRANKIA"/>
</dbReference>
<name>A0A9X6FBW7_BACTU</name>
<dbReference type="RefSeq" id="WP_087965061.1">
    <property type="nucleotide sequence ID" value="NZ_NFDN01000020.1"/>
</dbReference>
<evidence type="ECO:0000259" key="2">
    <source>
        <dbReference type="Pfam" id="PF13575"/>
    </source>
</evidence>
<keyword evidence="1" id="KW-0479">Metal-binding</keyword>
<dbReference type="InterPro" id="IPR007822">
    <property type="entry name" value="LANC-like"/>
</dbReference>
<evidence type="ECO:0000313" key="4">
    <source>
        <dbReference type="Proteomes" id="UP000195129"/>
    </source>
</evidence>
<dbReference type="PIRSF" id="PIRSF037228">
    <property type="entry name" value="Lant_mod_RumM"/>
    <property type="match status" value="1"/>
</dbReference>
<feature type="binding site" evidence="1">
    <location>
        <position position="960"/>
    </location>
    <ligand>
        <name>Zn(2+)</name>
        <dbReference type="ChEBI" id="CHEBI:29105"/>
    </ligand>
</feature>
<feature type="binding site" evidence="1">
    <location>
        <position position="959"/>
    </location>
    <ligand>
        <name>Zn(2+)</name>
        <dbReference type="ChEBI" id="CHEBI:29105"/>
    </ligand>
</feature>
<accession>A0A9X6FBW7</accession>
<dbReference type="Pfam" id="PF13575">
    <property type="entry name" value="DUF4135"/>
    <property type="match status" value="1"/>
</dbReference>
<evidence type="ECO:0000256" key="1">
    <source>
        <dbReference type="PIRSR" id="PIRSR607822-1"/>
    </source>
</evidence>
<dbReference type="InterPro" id="IPR017146">
    <property type="entry name" value="Lanti_2_LanM"/>
</dbReference>
<protein>
    <submittedName>
        <fullName evidence="3">Type 2 lantipeptide synthetase LanM</fullName>
    </submittedName>
</protein>
<dbReference type="Pfam" id="PF05147">
    <property type="entry name" value="LANC_like"/>
    <property type="match status" value="1"/>
</dbReference>
<dbReference type="GO" id="GO:0031179">
    <property type="term" value="P:peptide modification"/>
    <property type="evidence" value="ECO:0007669"/>
    <property type="project" value="InterPro"/>
</dbReference>
<reference evidence="3 4" key="1">
    <citation type="submission" date="2016-10" db="EMBL/GenBank/DDBJ databases">
        <title>Comparative genomics of Bacillus thuringiensis reveals a path to pathogens against multiple invertebrate hosts.</title>
        <authorList>
            <person name="Zheng J."/>
            <person name="Gao Q."/>
            <person name="Liu H."/>
            <person name="Peng D."/>
            <person name="Ruan L."/>
            <person name="Sun M."/>
        </authorList>
    </citation>
    <scope>NUCLEOTIDE SEQUENCE [LARGE SCALE GENOMIC DNA]</scope>
    <source>
        <strain evidence="3">BGSC 4CA1</strain>
    </source>
</reference>
<dbReference type="PANTHER" id="PTHR12736">
    <property type="entry name" value="LANC-LIKE PROTEIN"/>
    <property type="match status" value="1"/>
</dbReference>
<feature type="binding site" evidence="1">
    <location>
        <position position="913"/>
    </location>
    <ligand>
        <name>Zn(2+)</name>
        <dbReference type="ChEBI" id="CHEBI:29105"/>
    </ligand>
</feature>